<accession>A0A1F4T505</accession>
<dbReference type="Gene3D" id="3.40.50.2000">
    <property type="entry name" value="Glycogen Phosphorylase B"/>
    <property type="match status" value="2"/>
</dbReference>
<protein>
    <recommendedName>
        <fullName evidence="5">Glycosyl transferase family 1 domain-containing protein</fullName>
    </recommendedName>
</protein>
<dbReference type="CDD" id="cd03801">
    <property type="entry name" value="GT4_PimA-like"/>
    <property type="match status" value="1"/>
</dbReference>
<dbReference type="GO" id="GO:0016757">
    <property type="term" value="F:glycosyltransferase activity"/>
    <property type="evidence" value="ECO:0007669"/>
    <property type="project" value="InterPro"/>
</dbReference>
<evidence type="ECO:0000313" key="4">
    <source>
        <dbReference type="Proteomes" id="UP000178602"/>
    </source>
</evidence>
<dbReference type="InterPro" id="IPR028098">
    <property type="entry name" value="Glyco_trans_4-like_N"/>
</dbReference>
<evidence type="ECO:0000259" key="2">
    <source>
        <dbReference type="Pfam" id="PF13439"/>
    </source>
</evidence>
<dbReference type="InterPro" id="IPR050194">
    <property type="entry name" value="Glycosyltransferase_grp1"/>
</dbReference>
<sequence length="384" mass="42552">MKNILFLEQFSSVSGGQKMLLQFIKGLDRTSYGPVVILPSEGELARELKKLGVKYYCSPMGNLSLGRKSIVDLISYFYHSISLIIIAMKVVRAENIDLIYAKAPRTFFWGTIAARLCRKPIVWHLHSIFKGLELSFALLTAKLGVSLMIADSRVAARPFETGDLKTRIKVVHNGIETDCFHSLSDQVSAKADWRLTSGDSLFAYVGRITRLKGLTDYIEAASTVSKRMPKAFFFIVGRVMFGGAEEDAYLESIKTLIQKLGLTEKVKLIGYVEDLNRLYSALDVLVLPSVEPEAGPLVVLEAMAAGKVVIATDNGGQAEVMTNGQTGYLYRAGDREKLAELMISACLDKGKSRLIGERARSEVLRDHSLTKYRESILAVLREVI</sequence>
<dbReference type="PANTHER" id="PTHR45947">
    <property type="entry name" value="SULFOQUINOVOSYL TRANSFERASE SQD2"/>
    <property type="match status" value="1"/>
</dbReference>
<dbReference type="Pfam" id="PF00534">
    <property type="entry name" value="Glycos_transf_1"/>
    <property type="match status" value="1"/>
</dbReference>
<dbReference type="Pfam" id="PF13439">
    <property type="entry name" value="Glyco_transf_4"/>
    <property type="match status" value="1"/>
</dbReference>
<dbReference type="AlphaFoldDB" id="A0A1F4T505"/>
<reference evidence="3 4" key="1">
    <citation type="journal article" date="2016" name="Nat. Commun.">
        <title>Thousands of microbial genomes shed light on interconnected biogeochemical processes in an aquifer system.</title>
        <authorList>
            <person name="Anantharaman K."/>
            <person name="Brown C.T."/>
            <person name="Hug L.A."/>
            <person name="Sharon I."/>
            <person name="Castelle C.J."/>
            <person name="Probst A.J."/>
            <person name="Thomas B.C."/>
            <person name="Singh A."/>
            <person name="Wilkins M.J."/>
            <person name="Karaoz U."/>
            <person name="Brodie E.L."/>
            <person name="Williams K.H."/>
            <person name="Hubbard S.S."/>
            <person name="Banfield J.F."/>
        </authorList>
    </citation>
    <scope>NUCLEOTIDE SEQUENCE [LARGE SCALE GENOMIC DNA]</scope>
</reference>
<feature type="domain" description="Glycosyl transferase family 1" evidence="1">
    <location>
        <begin position="191"/>
        <end position="361"/>
    </location>
</feature>
<evidence type="ECO:0000259" key="1">
    <source>
        <dbReference type="Pfam" id="PF00534"/>
    </source>
</evidence>
<dbReference type="PANTHER" id="PTHR45947:SF3">
    <property type="entry name" value="SULFOQUINOVOSYL TRANSFERASE SQD2"/>
    <property type="match status" value="1"/>
</dbReference>
<comment type="caution">
    <text evidence="3">The sequence shown here is derived from an EMBL/GenBank/DDBJ whole genome shotgun (WGS) entry which is preliminary data.</text>
</comment>
<evidence type="ECO:0008006" key="5">
    <source>
        <dbReference type="Google" id="ProtNLM"/>
    </source>
</evidence>
<feature type="domain" description="Glycosyltransferase subfamily 4-like N-terminal" evidence="2">
    <location>
        <begin position="14"/>
        <end position="178"/>
    </location>
</feature>
<dbReference type="InterPro" id="IPR001296">
    <property type="entry name" value="Glyco_trans_1"/>
</dbReference>
<dbReference type="Proteomes" id="UP000178602">
    <property type="component" value="Unassembled WGS sequence"/>
</dbReference>
<dbReference type="EMBL" id="MEUG01000001">
    <property type="protein sequence ID" value="OGC27891.1"/>
    <property type="molecule type" value="Genomic_DNA"/>
</dbReference>
<organism evidence="3 4">
    <name type="scientific">candidate division WOR-1 bacterium RIFOXYC12_FULL_54_18</name>
    <dbReference type="NCBI Taxonomy" id="1802584"/>
    <lineage>
        <taxon>Bacteria</taxon>
        <taxon>Bacillati</taxon>
        <taxon>Saganbacteria</taxon>
    </lineage>
</organism>
<name>A0A1F4T505_UNCSA</name>
<dbReference type="SUPFAM" id="SSF53756">
    <property type="entry name" value="UDP-Glycosyltransferase/glycogen phosphorylase"/>
    <property type="match status" value="1"/>
</dbReference>
<evidence type="ECO:0000313" key="3">
    <source>
        <dbReference type="EMBL" id="OGC27891.1"/>
    </source>
</evidence>
<gene>
    <name evidence="3" type="ORF">A3K49_02650</name>
</gene>
<proteinExistence type="predicted"/>